<proteinExistence type="predicted"/>
<feature type="compositionally biased region" description="Low complexity" evidence="1">
    <location>
        <begin position="12"/>
        <end position="24"/>
    </location>
</feature>
<dbReference type="Proteomes" id="UP000737391">
    <property type="component" value="Unassembled WGS sequence"/>
</dbReference>
<keyword evidence="3" id="KW-1185">Reference proteome</keyword>
<accession>A0A9P5E7A3</accession>
<evidence type="ECO:0000313" key="3">
    <source>
        <dbReference type="Proteomes" id="UP000737391"/>
    </source>
</evidence>
<feature type="compositionally biased region" description="Pro residues" evidence="1">
    <location>
        <begin position="38"/>
        <end position="65"/>
    </location>
</feature>
<name>A0A9P5E7A3_9HYPO</name>
<dbReference type="EMBL" id="LUFC02000308">
    <property type="protein sequence ID" value="KAF4498785.1"/>
    <property type="molecule type" value="Genomic_DNA"/>
</dbReference>
<sequence>MAGRKNSNRSGKQAAKAKTTPAAGTKRKADEMTTGVAPPAPVATAPPPFADGPSAAPPSAAPPSASPQVAWPGLPEPKRFHYDTDVAVSPHNFPCVSKEKSLTVLTIQFLEAKAAWCKREQVRLSARIETVTKLCRDDADSINTMNDEIATLRQQDAEEAVGASSEDFLQANLNKKREERAAAKAEAEAEGVVPDTANSIKTTSLLATDE</sequence>
<feature type="region of interest" description="Disordered" evidence="1">
    <location>
        <begin position="1"/>
        <end position="72"/>
    </location>
</feature>
<organism evidence="2 3">
    <name type="scientific">Fusarium agapanthi</name>
    <dbReference type="NCBI Taxonomy" id="1803897"/>
    <lineage>
        <taxon>Eukaryota</taxon>
        <taxon>Fungi</taxon>
        <taxon>Dikarya</taxon>
        <taxon>Ascomycota</taxon>
        <taxon>Pezizomycotina</taxon>
        <taxon>Sordariomycetes</taxon>
        <taxon>Hypocreomycetidae</taxon>
        <taxon>Hypocreales</taxon>
        <taxon>Nectriaceae</taxon>
        <taxon>Fusarium</taxon>
        <taxon>Fusarium fujikuroi species complex</taxon>
    </lineage>
</organism>
<dbReference type="OrthoDB" id="5103572at2759"/>
<evidence type="ECO:0000256" key="1">
    <source>
        <dbReference type="SAM" id="MobiDB-lite"/>
    </source>
</evidence>
<evidence type="ECO:0000313" key="2">
    <source>
        <dbReference type="EMBL" id="KAF4498785.1"/>
    </source>
</evidence>
<comment type="caution">
    <text evidence="2">The sequence shown here is derived from an EMBL/GenBank/DDBJ whole genome shotgun (WGS) entry which is preliminary data.</text>
</comment>
<reference evidence="2" key="1">
    <citation type="submission" date="2020-01" db="EMBL/GenBank/DDBJ databases">
        <title>Identification and distribution of gene clusters putatively required for synthesis of sphingolipid metabolism inhibitors in phylogenetically diverse species of the filamentous fungus Fusarium.</title>
        <authorList>
            <person name="Kim H.-S."/>
            <person name="Busman M."/>
            <person name="Brown D.W."/>
            <person name="Divon H."/>
            <person name="Uhlig S."/>
            <person name="Proctor R.H."/>
        </authorList>
    </citation>
    <scope>NUCLEOTIDE SEQUENCE</scope>
    <source>
        <strain evidence="2">NRRL 31653</strain>
    </source>
</reference>
<gene>
    <name evidence="2" type="ORF">FAGAP_5039</name>
</gene>
<protein>
    <submittedName>
        <fullName evidence="2">Uncharacterized protein</fullName>
    </submittedName>
</protein>
<dbReference type="AlphaFoldDB" id="A0A9P5E7A3"/>